<protein>
    <recommendedName>
        <fullName evidence="3">Beta-1,3-glucanase N-terminal domain-containing protein</fullName>
    </recommendedName>
</protein>
<evidence type="ECO:0008006" key="3">
    <source>
        <dbReference type="Google" id="ProtNLM"/>
    </source>
</evidence>
<evidence type="ECO:0000313" key="1">
    <source>
        <dbReference type="EMBL" id="MFD1696434.1"/>
    </source>
</evidence>
<dbReference type="RefSeq" id="WP_149892691.1">
    <property type="nucleotide sequence ID" value="NZ_JBHUFA010000004.1"/>
</dbReference>
<dbReference type="Proteomes" id="UP001597327">
    <property type="component" value="Unassembled WGS sequence"/>
</dbReference>
<proteinExistence type="predicted"/>
<reference evidence="2" key="1">
    <citation type="journal article" date="2019" name="Int. J. Syst. Evol. Microbiol.">
        <title>The Global Catalogue of Microorganisms (GCM) 10K type strain sequencing project: providing services to taxonomists for standard genome sequencing and annotation.</title>
        <authorList>
            <consortium name="The Broad Institute Genomics Platform"/>
            <consortium name="The Broad Institute Genome Sequencing Center for Infectious Disease"/>
            <person name="Wu L."/>
            <person name="Ma J."/>
        </authorList>
    </citation>
    <scope>NUCLEOTIDE SEQUENCE [LARGE SCALE GENOMIC DNA]</scope>
    <source>
        <strain evidence="2">JCM 3369</strain>
    </source>
</reference>
<evidence type="ECO:0000313" key="2">
    <source>
        <dbReference type="Proteomes" id="UP001597327"/>
    </source>
</evidence>
<comment type="caution">
    <text evidence="1">The sequence shown here is derived from an EMBL/GenBank/DDBJ whole genome shotgun (WGS) entry which is preliminary data.</text>
</comment>
<organism evidence="1 2">
    <name type="scientific">Roseibium aestuarii</name>
    <dbReference type="NCBI Taxonomy" id="2600299"/>
    <lineage>
        <taxon>Bacteria</taxon>
        <taxon>Pseudomonadati</taxon>
        <taxon>Pseudomonadota</taxon>
        <taxon>Alphaproteobacteria</taxon>
        <taxon>Hyphomicrobiales</taxon>
        <taxon>Stappiaceae</taxon>
        <taxon>Roseibium</taxon>
    </lineage>
</organism>
<keyword evidence="2" id="KW-1185">Reference proteome</keyword>
<gene>
    <name evidence="1" type="ORF">ACFSC7_12970</name>
</gene>
<accession>A0ABW4JXM4</accession>
<dbReference type="EMBL" id="JBHUFA010000004">
    <property type="protein sequence ID" value="MFD1696434.1"/>
    <property type="molecule type" value="Genomic_DNA"/>
</dbReference>
<sequence length="452" mass="47287">MSKIMMEIRDETGLAPTAAAWVGGWINGGSSTLATLTAAGTFAPAGQTMPFVPVAGLPAVVLDQATNGNDRLIFVVSPQKPDDLAILGQCPVPFTQFPSLVAPGVAAPGPFDILEFGMNAQFDVSAVSGFGLNLRFKRMPPAIASMAEASPPPKPLEAYGVSKAVTRQQIGTAWAAFITREAESLASAADYKPLLWRAPLQACAYQPPLIGGQYFGLSDPNDYLAVLSGNYGATTTDPLAGYWDAPIADFFAQGNYLSINLGSAAMPNVFEGVCEPAINPQTGAATTAFQLSNAQGESHGIYAPRPGLESARYVFQQAFGPLTPAGAAGNAGLLQDCIWQALCRGVALDGIRTMEAVSSARPGFSTRAWNQPSAWYRAGKPCHLYAKFLHVSDAFGGDSRSTGRPPIFLGGAAYGFSMDENPIGPYAGPNVPSKTLGDISEGLIRVTLGAWA</sequence>
<name>A0ABW4JXM4_9HYPH</name>